<accession>A0ABV8QWI4</accession>
<dbReference type="InterPro" id="IPR006130">
    <property type="entry name" value="Asp/Orn_carbamoylTrfase"/>
</dbReference>
<feature type="binding site" evidence="6">
    <location>
        <begin position="279"/>
        <end position="280"/>
    </location>
    <ligand>
        <name>carbamoyl phosphate</name>
        <dbReference type="ChEBI" id="CHEBI:58228"/>
    </ligand>
</feature>
<evidence type="ECO:0000256" key="1">
    <source>
        <dbReference type="ARBA" id="ARBA00003822"/>
    </source>
</evidence>
<dbReference type="EC" id="2.1.3.3" evidence="3 6"/>
<evidence type="ECO:0000313" key="10">
    <source>
        <dbReference type="Proteomes" id="UP001595773"/>
    </source>
</evidence>
<gene>
    <name evidence="9" type="primary">argF</name>
    <name evidence="9" type="ORF">ACFOW9_00500</name>
</gene>
<dbReference type="PROSITE" id="PS00097">
    <property type="entry name" value="CARBAMOYLTRANSFERASE"/>
    <property type="match status" value="1"/>
</dbReference>
<feature type="binding site" evidence="6">
    <location>
        <position position="173"/>
    </location>
    <ligand>
        <name>L-ornithine</name>
        <dbReference type="ChEBI" id="CHEBI:46911"/>
    </ligand>
</feature>
<feature type="binding site" evidence="6">
    <location>
        <begin position="62"/>
        <end position="65"/>
    </location>
    <ligand>
        <name>carbamoyl phosphate</name>
        <dbReference type="ChEBI" id="CHEBI:58228"/>
    </ligand>
</feature>
<dbReference type="PRINTS" id="PR00102">
    <property type="entry name" value="OTCASE"/>
</dbReference>
<feature type="domain" description="Aspartate/ornithine carbamoyltransferase Asp/Orn-binding" evidence="7">
    <location>
        <begin position="161"/>
        <end position="333"/>
    </location>
</feature>
<comment type="caution">
    <text evidence="9">The sequence shown here is derived from an EMBL/GenBank/DDBJ whole genome shotgun (WGS) entry which is preliminary data.</text>
</comment>
<dbReference type="EMBL" id="JBHSCQ010000002">
    <property type="protein sequence ID" value="MFC4264077.1"/>
    <property type="molecule type" value="Genomic_DNA"/>
</dbReference>
<evidence type="ECO:0000313" key="9">
    <source>
        <dbReference type="EMBL" id="MFC4264077.1"/>
    </source>
</evidence>
<evidence type="ECO:0000256" key="3">
    <source>
        <dbReference type="ARBA" id="ARBA00013007"/>
    </source>
</evidence>
<evidence type="ECO:0000259" key="8">
    <source>
        <dbReference type="Pfam" id="PF02729"/>
    </source>
</evidence>
<evidence type="ECO:0000256" key="2">
    <source>
        <dbReference type="ARBA" id="ARBA00007805"/>
    </source>
</evidence>
<dbReference type="PANTHER" id="PTHR45753">
    <property type="entry name" value="ORNITHINE CARBAMOYLTRANSFERASE, MITOCHONDRIAL"/>
    <property type="match status" value="1"/>
</dbReference>
<comment type="function">
    <text evidence="1">Reversibly catalyzes the transfer of the carbamoyl group from carbamoyl phosphate (CP) to the N(epsilon) atom of ornithine (ORN) to produce L-citrulline.</text>
</comment>
<feature type="domain" description="Aspartate/ornithine carbamoyltransferase carbamoyl-P binding" evidence="8">
    <location>
        <begin position="13"/>
        <end position="153"/>
    </location>
</feature>
<protein>
    <recommendedName>
        <fullName evidence="3 6">Ornithine carbamoyltransferase</fullName>
        <shortName evidence="6">OTCase</shortName>
        <ecNumber evidence="3 6">2.1.3.3</ecNumber>
    </recommendedName>
</protein>
<dbReference type="SUPFAM" id="SSF53671">
    <property type="entry name" value="Aspartate/ornithine carbamoyltransferase"/>
    <property type="match status" value="1"/>
</dbReference>
<dbReference type="InterPro" id="IPR006131">
    <property type="entry name" value="Asp_carbamoyltransf_Asp/Orn-bd"/>
</dbReference>
<feature type="binding site" evidence="6">
    <location>
        <begin position="241"/>
        <end position="242"/>
    </location>
    <ligand>
        <name>L-ornithine</name>
        <dbReference type="ChEBI" id="CHEBI:46911"/>
    </ligand>
</feature>
<dbReference type="RefSeq" id="WP_230068599.1">
    <property type="nucleotide sequence ID" value="NZ_BAABLL010000013.1"/>
</dbReference>
<keyword evidence="4 6" id="KW-0808">Transferase</keyword>
<dbReference type="InterPro" id="IPR002292">
    <property type="entry name" value="Orn/put_carbamltrans"/>
</dbReference>
<reference evidence="10" key="1">
    <citation type="journal article" date="2019" name="Int. J. Syst. Evol. Microbiol.">
        <title>The Global Catalogue of Microorganisms (GCM) 10K type strain sequencing project: providing services to taxonomists for standard genome sequencing and annotation.</title>
        <authorList>
            <consortium name="The Broad Institute Genomics Platform"/>
            <consortium name="The Broad Institute Genome Sequencing Center for Infectious Disease"/>
            <person name="Wu L."/>
            <person name="Ma J."/>
        </authorList>
    </citation>
    <scope>NUCLEOTIDE SEQUENCE [LARGE SCALE GENOMIC DNA]</scope>
    <source>
        <strain evidence="10">CGMCC 1.10698</strain>
    </source>
</reference>
<feature type="binding site" evidence="6">
    <location>
        <begin position="140"/>
        <end position="143"/>
    </location>
    <ligand>
        <name>carbamoyl phosphate</name>
        <dbReference type="ChEBI" id="CHEBI:58228"/>
    </ligand>
</feature>
<sequence>MTITTTPQTATIKHLLRDTDLSRPVYEQLLADAALLKREKASGSIQPHLCGLNVAVIFEKPSTRTRSAFEVALHEEGAGCTYMDSASSHLGSSESFEDTAHVLSRFFDGIAYRGFAQSGVDQLAEHGSIPVWNALTNEWHPTQALADMLTMRETSEKPLKDIVVTFLGDGHNNVANSLMTSAAILGMDVRIGAPELLQPDPAVIDAARLIASRSGARITVTTDVNAAIAGADFLYTDVWVSMGESDELWDQRVPLLLPYRIDVDLMHGTGNAKTQFLHCLPSIHDSTTVLGKKIYDRFGLDGAEVSNDVFRSPASRVYDQAENRMHTIKAIMLASFAPMNTGS</sequence>
<dbReference type="Pfam" id="PF02729">
    <property type="entry name" value="OTCace_N"/>
    <property type="match status" value="1"/>
</dbReference>
<dbReference type="NCBIfam" id="TIGR00658">
    <property type="entry name" value="orni_carb_tr"/>
    <property type="match status" value="1"/>
</dbReference>
<dbReference type="Gene3D" id="3.40.50.1370">
    <property type="entry name" value="Aspartate/ornithine carbamoyltransferase"/>
    <property type="match status" value="2"/>
</dbReference>
<name>A0ABV8QWI4_9MICC</name>
<dbReference type="PRINTS" id="PR00100">
    <property type="entry name" value="AOTCASE"/>
</dbReference>
<proteinExistence type="inferred from homology"/>
<feature type="binding site" evidence="6">
    <location>
        <position position="324"/>
    </location>
    <ligand>
        <name>carbamoyl phosphate</name>
        <dbReference type="ChEBI" id="CHEBI:58228"/>
    </ligand>
</feature>
<dbReference type="InterPro" id="IPR036901">
    <property type="entry name" value="Asp/Orn_carbamoylTrfase_sf"/>
</dbReference>
<dbReference type="Pfam" id="PF00185">
    <property type="entry name" value="OTCace"/>
    <property type="match status" value="1"/>
</dbReference>
<feature type="binding site" evidence="6">
    <location>
        <position position="113"/>
    </location>
    <ligand>
        <name>carbamoyl phosphate</name>
        <dbReference type="ChEBI" id="CHEBI:58228"/>
    </ligand>
</feature>
<comment type="subcellular location">
    <subcellularLocation>
        <location evidence="6">Cytoplasm</location>
    </subcellularLocation>
</comment>
<dbReference type="Proteomes" id="UP001595773">
    <property type="component" value="Unassembled WGS sequence"/>
</dbReference>
<feature type="binding site" evidence="6">
    <location>
        <position position="237"/>
    </location>
    <ligand>
        <name>L-ornithine</name>
        <dbReference type="ChEBI" id="CHEBI:46911"/>
    </ligand>
</feature>
<dbReference type="InterPro" id="IPR024904">
    <property type="entry name" value="OTCase_ArgI"/>
</dbReference>
<evidence type="ECO:0000256" key="4">
    <source>
        <dbReference type="ARBA" id="ARBA00022679"/>
    </source>
</evidence>
<dbReference type="HAMAP" id="MF_01109">
    <property type="entry name" value="OTCase"/>
    <property type="match status" value="1"/>
</dbReference>
<keyword evidence="6" id="KW-0963">Cytoplasm</keyword>
<comment type="caution">
    <text evidence="6">Lacks conserved residue(s) required for the propagation of feature annotation.</text>
</comment>
<comment type="similarity">
    <text evidence="2 6">Belongs to the aspartate/ornithine carbamoyltransferase superfamily. OTCase family.</text>
</comment>
<evidence type="ECO:0000256" key="5">
    <source>
        <dbReference type="ARBA" id="ARBA00048772"/>
    </source>
</evidence>
<comment type="catalytic activity">
    <reaction evidence="5 6">
        <text>carbamoyl phosphate + L-ornithine = L-citrulline + phosphate + H(+)</text>
        <dbReference type="Rhea" id="RHEA:19513"/>
        <dbReference type="ChEBI" id="CHEBI:15378"/>
        <dbReference type="ChEBI" id="CHEBI:43474"/>
        <dbReference type="ChEBI" id="CHEBI:46911"/>
        <dbReference type="ChEBI" id="CHEBI:57743"/>
        <dbReference type="ChEBI" id="CHEBI:58228"/>
        <dbReference type="EC" id="2.1.3.3"/>
    </reaction>
</comment>
<dbReference type="InterPro" id="IPR006132">
    <property type="entry name" value="Asp/Orn_carbamoyltranf_P-bd"/>
</dbReference>
<keyword evidence="10" id="KW-1185">Reference proteome</keyword>
<dbReference type="PANTHER" id="PTHR45753:SF2">
    <property type="entry name" value="ORNITHINE CARBAMOYLTRANSFERASE"/>
    <property type="match status" value="1"/>
</dbReference>
<dbReference type="GO" id="GO:0004585">
    <property type="term" value="F:ornithine carbamoyltransferase activity"/>
    <property type="evidence" value="ECO:0007669"/>
    <property type="project" value="UniProtKB-EC"/>
</dbReference>
<evidence type="ECO:0000259" key="7">
    <source>
        <dbReference type="Pfam" id="PF00185"/>
    </source>
</evidence>
<organism evidence="9 10">
    <name type="scientific">Arthrobacter cryoconiti</name>
    <dbReference type="NCBI Taxonomy" id="748907"/>
    <lineage>
        <taxon>Bacteria</taxon>
        <taxon>Bacillati</taxon>
        <taxon>Actinomycetota</taxon>
        <taxon>Actinomycetes</taxon>
        <taxon>Micrococcales</taxon>
        <taxon>Micrococcaceae</taxon>
        <taxon>Arthrobacter</taxon>
    </lineage>
</organism>
<evidence type="ECO:0000256" key="6">
    <source>
        <dbReference type="HAMAP-Rule" id="MF_01109"/>
    </source>
</evidence>